<feature type="signal peptide" evidence="1">
    <location>
        <begin position="1"/>
        <end position="27"/>
    </location>
</feature>
<dbReference type="RefSeq" id="WP_136953159.1">
    <property type="nucleotide sequence ID" value="NZ_CP039712.1"/>
</dbReference>
<proteinExistence type="predicted"/>
<organism evidence="2 3">
    <name type="scientific">Vagococcus zengguangii</name>
    <dbReference type="NCBI Taxonomy" id="2571750"/>
    <lineage>
        <taxon>Bacteria</taxon>
        <taxon>Bacillati</taxon>
        <taxon>Bacillota</taxon>
        <taxon>Bacilli</taxon>
        <taxon>Lactobacillales</taxon>
        <taxon>Enterococcaceae</taxon>
        <taxon>Vagococcus</taxon>
    </lineage>
</organism>
<evidence type="ECO:0000256" key="1">
    <source>
        <dbReference type="SAM" id="SignalP"/>
    </source>
</evidence>
<dbReference type="EMBL" id="CP039712">
    <property type="protein sequence ID" value="QCI86325.1"/>
    <property type="molecule type" value="Genomic_DNA"/>
</dbReference>
<reference evidence="2 3" key="1">
    <citation type="submission" date="2019-04" db="EMBL/GenBank/DDBJ databases">
        <title>Vagococcus sp. nov., isolated from faeces of yaks (Bos grunniens).</title>
        <authorList>
            <person name="Ge Y."/>
        </authorList>
    </citation>
    <scope>NUCLEOTIDE SEQUENCE [LARGE SCALE GENOMIC DNA]</scope>
    <source>
        <strain evidence="2 3">MN-17</strain>
    </source>
</reference>
<feature type="chain" id="PRO_5020716768" description="WxL domain-containing protein" evidence="1">
    <location>
        <begin position="28"/>
        <end position="162"/>
    </location>
</feature>
<evidence type="ECO:0000313" key="3">
    <source>
        <dbReference type="Proteomes" id="UP000298615"/>
    </source>
</evidence>
<keyword evidence="3" id="KW-1185">Reference proteome</keyword>
<protein>
    <recommendedName>
        <fullName evidence="4">WxL domain-containing protein</fullName>
    </recommendedName>
</protein>
<name>A0A4D7CQ85_9ENTE</name>
<evidence type="ECO:0008006" key="4">
    <source>
        <dbReference type="Google" id="ProtNLM"/>
    </source>
</evidence>
<dbReference type="AlphaFoldDB" id="A0A4D7CQ85"/>
<keyword evidence="1" id="KW-0732">Signal</keyword>
<evidence type="ECO:0000313" key="2">
    <source>
        <dbReference type="EMBL" id="QCI86325.1"/>
    </source>
</evidence>
<dbReference type="Proteomes" id="UP000298615">
    <property type="component" value="Chromosome"/>
</dbReference>
<accession>A0A4D7CQ85</accession>
<gene>
    <name evidence="2" type="ORF">FA707_04810</name>
</gene>
<dbReference type="KEGG" id="vao:FA707_04810"/>
<sequence>MKNKHMRRDLFFVLLLTFPLVATKQYASQVTSTGTITIPQGTLLLEDVSSTIDYGKIEQPIEEEVYSIKVELTVNDTREALPGWDVFVKNAPVNWDEQNLKLSIDDKQTISSDESVKILSYDPATYENTTTEAFKVFLTVGPNIQPGLYETKLIWELGALPK</sequence>